<feature type="compositionally biased region" description="Acidic residues" evidence="1">
    <location>
        <begin position="145"/>
        <end position="156"/>
    </location>
</feature>
<evidence type="ECO:0000313" key="4">
    <source>
        <dbReference type="Proteomes" id="UP000481153"/>
    </source>
</evidence>
<reference evidence="3 4" key="1">
    <citation type="submission" date="2019-07" db="EMBL/GenBank/DDBJ databases">
        <title>Genomics analysis of Aphanomyces spp. identifies a new class of oomycete effector associated with host adaptation.</title>
        <authorList>
            <person name="Gaulin E."/>
        </authorList>
    </citation>
    <scope>NUCLEOTIDE SEQUENCE [LARGE SCALE GENOMIC DNA]</scope>
    <source>
        <strain evidence="3 4">ATCC 201684</strain>
    </source>
</reference>
<feature type="compositionally biased region" description="Low complexity" evidence="1">
    <location>
        <begin position="157"/>
        <end position="166"/>
    </location>
</feature>
<feature type="domain" description="Rab-GAP TBC" evidence="2">
    <location>
        <begin position="271"/>
        <end position="341"/>
    </location>
</feature>
<dbReference type="VEuPathDB" id="FungiDB:AeMF1_012389"/>
<proteinExistence type="predicted"/>
<evidence type="ECO:0000313" key="3">
    <source>
        <dbReference type="EMBL" id="KAF0733447.1"/>
    </source>
</evidence>
<dbReference type="InterPro" id="IPR000195">
    <property type="entry name" value="Rab-GAP-TBC_dom"/>
</dbReference>
<evidence type="ECO:0000256" key="1">
    <source>
        <dbReference type="SAM" id="MobiDB-lite"/>
    </source>
</evidence>
<evidence type="ECO:0000259" key="2">
    <source>
        <dbReference type="Pfam" id="PF00566"/>
    </source>
</evidence>
<feature type="compositionally biased region" description="Basic and acidic residues" evidence="1">
    <location>
        <begin position="55"/>
        <end position="67"/>
    </location>
</feature>
<accession>A0A6G0X0Y3</accession>
<dbReference type="Gene3D" id="1.10.8.270">
    <property type="entry name" value="putative rabgap domain of human tbc1 domain family member 14 like domains"/>
    <property type="match status" value="1"/>
</dbReference>
<dbReference type="InterPro" id="IPR035969">
    <property type="entry name" value="Rab-GAP_TBC_sf"/>
</dbReference>
<feature type="region of interest" description="Disordered" evidence="1">
    <location>
        <begin position="55"/>
        <end position="94"/>
    </location>
</feature>
<dbReference type="SUPFAM" id="SSF47923">
    <property type="entry name" value="Ypt/Rab-GAP domain of gyp1p"/>
    <property type="match status" value="1"/>
</dbReference>
<gene>
    <name evidence="3" type="ORF">Ae201684_009693</name>
</gene>
<dbReference type="Proteomes" id="UP000481153">
    <property type="component" value="Unassembled WGS sequence"/>
</dbReference>
<organism evidence="3 4">
    <name type="scientific">Aphanomyces euteiches</name>
    <dbReference type="NCBI Taxonomy" id="100861"/>
    <lineage>
        <taxon>Eukaryota</taxon>
        <taxon>Sar</taxon>
        <taxon>Stramenopiles</taxon>
        <taxon>Oomycota</taxon>
        <taxon>Saprolegniomycetes</taxon>
        <taxon>Saprolegniales</taxon>
        <taxon>Verrucalvaceae</taxon>
        <taxon>Aphanomyces</taxon>
    </lineage>
</organism>
<comment type="caution">
    <text evidence="3">The sequence shown here is derived from an EMBL/GenBank/DDBJ whole genome shotgun (WGS) entry which is preliminary data.</text>
</comment>
<dbReference type="AlphaFoldDB" id="A0A6G0X0Y3"/>
<protein>
    <recommendedName>
        <fullName evidence="2">Rab-GAP TBC domain-containing protein</fullName>
    </recommendedName>
</protein>
<feature type="compositionally biased region" description="Acidic residues" evidence="1">
    <location>
        <begin position="167"/>
        <end position="179"/>
    </location>
</feature>
<dbReference type="Pfam" id="PF00566">
    <property type="entry name" value="RabGAP-TBC"/>
    <property type="match status" value="1"/>
</dbReference>
<name>A0A6G0X0Y3_9STRA</name>
<keyword evidence="4" id="KW-1185">Reference proteome</keyword>
<sequence length="346" mass="39193">MGNAALQTVCVRDDSIDMYTEELAAIEDAMTDSTASDRSSSDTIHELQCDFYSGHLDKHLPHDDRSSRKQRRRTLKFRNSIVSRPPSTPTQPLDAYEEVCQQFNVVFEANAKIKNAPTTKTPQSEDPFEDNKEIDEEPIVKPSIDADEPNESDDETMSTTSTPDESSYLEDDFMDETPEDPYALSKWPSDTWKIDLQHNSIDEEDEVCSTACSSDCESDEEPESTFACTYHRSASSSGIILLDDVPFEFTRRSMFIVSDYICPCGECPWYDMIEKQVANTCGLSTKLKRQVCRILQAYSTYNEVTGYRSGMIRIAQDCLFTCQGKENDAFEAFVECVESQYANGWL</sequence>
<dbReference type="EMBL" id="VJMJ01000122">
    <property type="protein sequence ID" value="KAF0733447.1"/>
    <property type="molecule type" value="Genomic_DNA"/>
</dbReference>
<feature type="region of interest" description="Disordered" evidence="1">
    <location>
        <begin position="116"/>
        <end position="186"/>
    </location>
</feature>
<feature type="compositionally biased region" description="Acidic residues" evidence="1">
    <location>
        <begin position="126"/>
        <end position="137"/>
    </location>
</feature>